<reference evidence="4" key="1">
    <citation type="submission" date="2025-08" db="UniProtKB">
        <authorList>
            <consortium name="RefSeq"/>
        </authorList>
    </citation>
    <scope>IDENTIFICATION</scope>
</reference>
<dbReference type="PANTHER" id="PTHR46990">
    <property type="entry name" value="GLUTAREDOXIN DOMAIN-CONTAINING CYSTEINE-RICH PROTEIN 1"/>
    <property type="match status" value="1"/>
</dbReference>
<dbReference type="Proteomes" id="UP000694920">
    <property type="component" value="Unplaced"/>
</dbReference>
<proteinExistence type="predicted"/>
<dbReference type="GeneID" id="107272196"/>
<dbReference type="InterPro" id="IPR042797">
    <property type="entry name" value="GRXCR1"/>
</dbReference>
<sequence length="645" mass="70495">MDEVTTMTVPPPLQAGKSPSQGARQTVSIRAVSPPSAPSEAGATVFVGISAPADPASTWRIPEVQSSNGYEAQSSQAAHVVKIKINPDENGKVISTVRLTLDEGTRNDNNNDISNESLTTRDGCVVVSATNVANSERSSEGCVRISVGSNEIEHHREDMVQRGTAETLNSSLNRSNACFYYGSFQNPLSAMVMSSGQCSPSDTLDSGTCSDLDGTPPPLPKKKSASTVILGTGQHNRTGSLTSSGAEVDSDDNESNISCDSLNSGELGIPSNLDHVADKDAHQGFHPVSRDQISGSKEPEPADDVREVSTNLECVTLNGRSAGYSSAEIDSNSCSTRGSPSVSPSPSGTSSLSKASTTPRVRSPDLIENKRLSPVVKECTYEERKREQERLEKEYAAADFYANYNRTNGNKYLYDDDRFYKFHLNEHRRDDEDKPKEPGLEEKEDGEYFAGYQILDREAIRSAKGTVRGVKNRVRAGIATFLQKPSSKNYKAKDAGKVVVYTTTMGIVRETYYACMKVKQILRTHMVKYEERDMFMSAESQTELRDRIGCTTIQVPQLFIDGQYIGDADAVERLNESGELRRMLKPYKSADACTTCKICGGYRLLPCPVCNGSKKSVHRNDFTTEFVALKCMNCDEVGLVRCQHC</sequence>
<dbReference type="InterPro" id="IPR002109">
    <property type="entry name" value="Glutaredoxin"/>
</dbReference>
<evidence type="ECO:0000313" key="3">
    <source>
        <dbReference type="Proteomes" id="UP000694920"/>
    </source>
</evidence>
<dbReference type="Pfam" id="PF23733">
    <property type="entry name" value="GRXCR1-2_C"/>
    <property type="match status" value="1"/>
</dbReference>
<feature type="region of interest" description="Disordered" evidence="1">
    <location>
        <begin position="1"/>
        <end position="41"/>
    </location>
</feature>
<dbReference type="PROSITE" id="PS51354">
    <property type="entry name" value="GLUTAREDOXIN_2"/>
    <property type="match status" value="1"/>
</dbReference>
<dbReference type="AlphaFoldDB" id="A0AAJ7RQK6"/>
<feature type="region of interest" description="Disordered" evidence="1">
    <location>
        <begin position="325"/>
        <end position="369"/>
    </location>
</feature>
<evidence type="ECO:0000256" key="1">
    <source>
        <dbReference type="SAM" id="MobiDB-lite"/>
    </source>
</evidence>
<feature type="compositionally biased region" description="Low complexity" evidence="1">
    <location>
        <begin position="333"/>
        <end position="358"/>
    </location>
</feature>
<keyword evidence="3" id="KW-1185">Reference proteome</keyword>
<dbReference type="SUPFAM" id="SSF52833">
    <property type="entry name" value="Thioredoxin-like"/>
    <property type="match status" value="1"/>
</dbReference>
<dbReference type="RefSeq" id="XP_024945280.1">
    <property type="nucleotide sequence ID" value="XM_025089512.1"/>
</dbReference>
<organism evidence="3 4">
    <name type="scientific">Cephus cinctus</name>
    <name type="common">Wheat stem sawfly</name>
    <dbReference type="NCBI Taxonomy" id="211228"/>
    <lineage>
        <taxon>Eukaryota</taxon>
        <taxon>Metazoa</taxon>
        <taxon>Ecdysozoa</taxon>
        <taxon>Arthropoda</taxon>
        <taxon>Hexapoda</taxon>
        <taxon>Insecta</taxon>
        <taxon>Pterygota</taxon>
        <taxon>Neoptera</taxon>
        <taxon>Endopterygota</taxon>
        <taxon>Hymenoptera</taxon>
        <taxon>Cephoidea</taxon>
        <taxon>Cephidae</taxon>
        <taxon>Cephus</taxon>
    </lineage>
</organism>
<feature type="region of interest" description="Disordered" evidence="1">
    <location>
        <begin position="285"/>
        <end position="308"/>
    </location>
</feature>
<evidence type="ECO:0000313" key="4">
    <source>
        <dbReference type="RefSeq" id="XP_024945280.1"/>
    </source>
</evidence>
<feature type="region of interest" description="Disordered" evidence="1">
    <location>
        <begin position="193"/>
        <end position="263"/>
    </location>
</feature>
<dbReference type="Pfam" id="PF00462">
    <property type="entry name" value="Glutaredoxin"/>
    <property type="match status" value="1"/>
</dbReference>
<protein>
    <submittedName>
        <fullName evidence="4">Uncharacterized protein LOC107272196 isoform X1</fullName>
    </submittedName>
</protein>
<dbReference type="CDD" id="cd03031">
    <property type="entry name" value="GRX_GRX_like"/>
    <property type="match status" value="1"/>
</dbReference>
<gene>
    <name evidence="4" type="primary">LOC107272196</name>
</gene>
<evidence type="ECO:0000259" key="2">
    <source>
        <dbReference type="Pfam" id="PF00462"/>
    </source>
</evidence>
<accession>A0AAJ7RQK6</accession>
<dbReference type="GO" id="GO:0007605">
    <property type="term" value="P:sensory perception of sound"/>
    <property type="evidence" value="ECO:0007669"/>
    <property type="project" value="InterPro"/>
</dbReference>
<dbReference type="Gene3D" id="3.40.30.10">
    <property type="entry name" value="Glutaredoxin"/>
    <property type="match status" value="1"/>
</dbReference>
<feature type="compositionally biased region" description="Basic and acidic residues" evidence="1">
    <location>
        <begin position="297"/>
        <end position="307"/>
    </location>
</feature>
<dbReference type="InterPro" id="IPR036249">
    <property type="entry name" value="Thioredoxin-like_sf"/>
</dbReference>
<feature type="domain" description="Glutaredoxin" evidence="2">
    <location>
        <begin position="498"/>
        <end position="565"/>
    </location>
</feature>
<name>A0AAJ7RQK6_CEPCN</name>
<feature type="compositionally biased region" description="Polar residues" evidence="1">
    <location>
        <begin position="193"/>
        <end position="209"/>
    </location>
</feature>
<dbReference type="KEGG" id="ccin:107272196"/>
<dbReference type="PANTHER" id="PTHR46990:SF1">
    <property type="entry name" value="GLUTAREDOXIN DOMAIN-CONTAINING CYSTEINE-RICH PROTEIN 1"/>
    <property type="match status" value="1"/>
</dbReference>
<feature type="compositionally biased region" description="Polar residues" evidence="1">
    <location>
        <begin position="225"/>
        <end position="245"/>
    </location>
</feature>
<feature type="compositionally biased region" description="Polar residues" evidence="1">
    <location>
        <begin position="17"/>
        <end position="28"/>
    </location>
</feature>